<feature type="region of interest" description="Disordered" evidence="1">
    <location>
        <begin position="868"/>
        <end position="902"/>
    </location>
</feature>
<dbReference type="Gene3D" id="1.10.510.10">
    <property type="entry name" value="Transferase(Phosphotransferase) domain 1"/>
    <property type="match status" value="1"/>
</dbReference>
<dbReference type="InterPro" id="IPR011009">
    <property type="entry name" value="Kinase-like_dom_sf"/>
</dbReference>
<dbReference type="InterPro" id="IPR000719">
    <property type="entry name" value="Prot_kinase_dom"/>
</dbReference>
<feature type="region of interest" description="Disordered" evidence="1">
    <location>
        <begin position="307"/>
        <end position="630"/>
    </location>
</feature>
<dbReference type="PANTHER" id="PTHR46240">
    <property type="entry name" value="SER/THR PROTEIN KINASE ULK4"/>
    <property type="match status" value="1"/>
</dbReference>
<gene>
    <name evidence="4" type="primary">LOC106808052</name>
</gene>
<proteinExistence type="predicted"/>
<dbReference type="Proteomes" id="UP000695022">
    <property type="component" value="Unplaced"/>
</dbReference>
<dbReference type="RefSeq" id="XP_014666093.1">
    <property type="nucleotide sequence ID" value="XM_014810607.1"/>
</dbReference>
<dbReference type="InterPro" id="IPR016024">
    <property type="entry name" value="ARM-type_fold"/>
</dbReference>
<feature type="compositionally biased region" description="Low complexity" evidence="1">
    <location>
        <begin position="336"/>
        <end position="352"/>
    </location>
</feature>
<evidence type="ECO:0000256" key="1">
    <source>
        <dbReference type="SAM" id="MobiDB-lite"/>
    </source>
</evidence>
<dbReference type="InterPro" id="IPR045906">
    <property type="entry name" value="ULK4"/>
</dbReference>
<evidence type="ECO:0000313" key="4">
    <source>
        <dbReference type="RefSeq" id="XP_014666093.1"/>
    </source>
</evidence>
<feature type="compositionally biased region" description="Polar residues" evidence="1">
    <location>
        <begin position="891"/>
        <end position="900"/>
    </location>
</feature>
<protein>
    <submittedName>
        <fullName evidence="4">Serine/threonine-protein kinase ULK4-like isoform X1</fullName>
    </submittedName>
</protein>
<sequence>MDNYVIYGQISASLPSDHSVVYKGRKRGTLSFVAIHRYDKFLRPEVTNAVRLTHSLNSKNVVRFYEWYETTNHIWVVYELSSGGTLTDVIRQDGCMPESAVQTLGINLASGLFYIHSSGMVYGDLCPDKVLLGSTPLLKYSDFGLAQRDGEDLQDVLDGFAETEDFDDSLESTTGYTDVSSLGNTLYKAPELLLGESPTQASDLWSFGCVLYELYTGHPPYKAQSFADQREKILNGGYPSLKRKDGKAPSADLLDLLAKLMCKNADDRMKWPDLVSHPFWNELLAVAVGDQISLLPTDGAVTVGSLATSSWDSSTGTSSSVRRVQREPGAGEGDAEATTSAAEATHASASMAEMPSDPRQERSDNMNDPRLSKSDADADSRQSRSDAVADPRQSRSDAVADPRQSRSDVVADPRQSRSDVVADPRQSRSDPVADPRQSRSDVVTNTRQSRSDVVADPRQSRSNAVTDTRQSRSDAVAEPRQSRSDAVADPRQSRSNVVADPRQSRSDVVADPRQSRSDVVTDTRQSRSDAVTDTRKSRSDVVADPRQSRSDVVTDTRQSRSDAVTDTRKSRSDEVADLRRSRSEELADSKQMRADELPDPKQATSEECFNLSPRSAPHKNDPLQMSISLSSRPFNSTTSLSGLGFPEKVLKAAERKAEMGRTVVVRRSADHTEEVTPVKKCVAWKAAKIAYHISDLTRTPIIDNPKVFKRKITTKWDAKTLPLQVYSLEEVAVLEPADLTDYLSQLLQHLSQPVAAKASALRSRVQLLSYTGHLCQCPSIADALLSLCALELLVPDVKRQPHVDLKCLVAWLVGVICYHAQHVEQQYVLIETVTLLSEITRDCNRVERVGPRLVAALGEMLALVARQEEAGKADEEEEEEGEEGEGEEEANTNNGRSGLNNKPPWNLPVMTFTVFIKGLQNKENATLSHAAVKTIENVSVTGGATCRKFATNEVAKLLWNVHLNSTVENQRYSAVLALCRLCRLVPQLFQSIIENVGIREALQALDDAGPKSRQLLVTMFVCVLKTRHAQASRFLQSGEMLGQFVKQLDSATVMLRAKAYLAICAAVDMHRPLLAKVCESRLLAHVERDWRLCCVVDTGDHHLDYLQRCLDVLACSLGSYVPLILDDILATLMLCKLKQPYPSSVHSELEQDEMKPHSSSLHSELVPISKRDEAIFKRLILGTGSMRKHRTVT</sequence>
<dbReference type="GeneID" id="106808052"/>
<evidence type="ECO:0000259" key="2">
    <source>
        <dbReference type="PROSITE" id="PS50011"/>
    </source>
</evidence>
<dbReference type="Gene3D" id="1.25.10.10">
    <property type="entry name" value="Leucine-rich Repeat Variant"/>
    <property type="match status" value="1"/>
</dbReference>
<dbReference type="PROSITE" id="PS50011">
    <property type="entry name" value="PROTEIN_KINASE_DOM"/>
    <property type="match status" value="1"/>
</dbReference>
<feature type="compositionally biased region" description="Acidic residues" evidence="1">
    <location>
        <begin position="874"/>
        <end position="890"/>
    </location>
</feature>
<keyword evidence="3" id="KW-1185">Reference proteome</keyword>
<accession>A0ABM1E1M2</accession>
<name>A0ABM1E1M2_PRICU</name>
<feature type="compositionally biased region" description="Basic and acidic residues" evidence="1">
    <location>
        <begin position="449"/>
        <end position="459"/>
    </location>
</feature>
<feature type="compositionally biased region" description="Basic and acidic residues" evidence="1">
    <location>
        <begin position="356"/>
        <end position="439"/>
    </location>
</feature>
<organism evidence="3 4">
    <name type="scientific">Priapulus caudatus</name>
    <name type="common">Priapulid worm</name>
    <dbReference type="NCBI Taxonomy" id="37621"/>
    <lineage>
        <taxon>Eukaryota</taxon>
        <taxon>Metazoa</taxon>
        <taxon>Ecdysozoa</taxon>
        <taxon>Scalidophora</taxon>
        <taxon>Priapulida</taxon>
        <taxon>Priapulimorpha</taxon>
        <taxon>Priapulimorphida</taxon>
        <taxon>Priapulidae</taxon>
        <taxon>Priapulus</taxon>
    </lineage>
</organism>
<reference evidence="4" key="1">
    <citation type="submission" date="2025-08" db="UniProtKB">
        <authorList>
            <consortium name="RefSeq"/>
        </authorList>
    </citation>
    <scope>IDENTIFICATION</scope>
</reference>
<dbReference type="Pfam" id="PF00069">
    <property type="entry name" value="Pkinase"/>
    <property type="match status" value="1"/>
</dbReference>
<dbReference type="InterPro" id="IPR011989">
    <property type="entry name" value="ARM-like"/>
</dbReference>
<dbReference type="SUPFAM" id="SSF56112">
    <property type="entry name" value="Protein kinase-like (PK-like)"/>
    <property type="match status" value="1"/>
</dbReference>
<dbReference type="SUPFAM" id="SSF48371">
    <property type="entry name" value="ARM repeat"/>
    <property type="match status" value="1"/>
</dbReference>
<feature type="compositionally biased region" description="Low complexity" evidence="1">
    <location>
        <begin position="308"/>
        <end position="320"/>
    </location>
</feature>
<feature type="compositionally biased region" description="Basic and acidic residues" evidence="1">
    <location>
        <begin position="502"/>
        <end position="599"/>
    </location>
</feature>
<feature type="domain" description="Protein kinase" evidence="2">
    <location>
        <begin position="7"/>
        <end position="280"/>
    </location>
</feature>
<evidence type="ECO:0000313" key="3">
    <source>
        <dbReference type="Proteomes" id="UP000695022"/>
    </source>
</evidence>
<feature type="compositionally biased region" description="Basic and acidic residues" evidence="1">
    <location>
        <begin position="469"/>
        <end position="492"/>
    </location>
</feature>
<dbReference type="PANTHER" id="PTHR46240:SF1">
    <property type="entry name" value="SERINE_THREONINE-PROTEIN KINASE ULK4"/>
    <property type="match status" value="1"/>
</dbReference>